<dbReference type="PROSITE" id="PS51061">
    <property type="entry name" value="R3H"/>
    <property type="match status" value="1"/>
</dbReference>
<dbReference type="PROSITE" id="PS00867">
    <property type="entry name" value="CPSASE_2"/>
    <property type="match status" value="1"/>
</dbReference>
<feature type="compositionally biased region" description="Basic and acidic residues" evidence="1">
    <location>
        <begin position="151"/>
        <end position="162"/>
    </location>
</feature>
<feature type="compositionally biased region" description="Acidic residues" evidence="1">
    <location>
        <begin position="163"/>
        <end position="172"/>
    </location>
</feature>
<dbReference type="InterPro" id="IPR001374">
    <property type="entry name" value="R3H_dom"/>
</dbReference>
<reference evidence="4" key="1">
    <citation type="journal article" date="2011" name="J. Mol. Biol.">
        <title>Analysis of dinoflagellate mitochondrial protein sorting signals indicates a highly stable protein targeting system across eukaryotic diversity.</title>
        <authorList>
            <person name="Danne J.C."/>
            <person name="Waller R.F."/>
        </authorList>
    </citation>
    <scope>NUCLEOTIDE SEQUENCE</scope>
</reference>
<dbReference type="SUPFAM" id="SSF82708">
    <property type="entry name" value="R3H domain"/>
    <property type="match status" value="1"/>
</dbReference>
<feature type="compositionally biased region" description="Basic residues" evidence="1">
    <location>
        <begin position="184"/>
        <end position="193"/>
    </location>
</feature>
<dbReference type="InterPro" id="IPR036867">
    <property type="entry name" value="R3H_dom_sf"/>
</dbReference>
<dbReference type="InterPro" id="IPR005479">
    <property type="entry name" value="CPAse_ATP-bd"/>
</dbReference>
<dbReference type="Pfam" id="PF01597">
    <property type="entry name" value="GCV_H"/>
    <property type="match status" value="1"/>
</dbReference>
<dbReference type="Gene3D" id="2.40.50.100">
    <property type="match status" value="1"/>
</dbReference>
<dbReference type="PANTHER" id="PTHR11715">
    <property type="entry name" value="GLYCINE CLEAVAGE SYSTEM H PROTEIN"/>
    <property type="match status" value="1"/>
</dbReference>
<evidence type="ECO:0000259" key="3">
    <source>
        <dbReference type="PROSITE" id="PS51061"/>
    </source>
</evidence>
<dbReference type="GO" id="GO:0009249">
    <property type="term" value="P:protein lipoylation"/>
    <property type="evidence" value="ECO:0007669"/>
    <property type="project" value="TreeGrafter"/>
</dbReference>
<dbReference type="InterPro" id="IPR011053">
    <property type="entry name" value="Single_hybrid_motif"/>
</dbReference>
<accession>F2WQ79</accession>
<dbReference type="Gene3D" id="3.30.1370.50">
    <property type="entry name" value="R3H-like domain"/>
    <property type="match status" value="1"/>
</dbReference>
<evidence type="ECO:0000313" key="4">
    <source>
        <dbReference type="EMBL" id="ADV91224.1"/>
    </source>
</evidence>
<proteinExistence type="evidence at transcript level"/>
<dbReference type="GO" id="GO:0005524">
    <property type="term" value="F:ATP binding"/>
    <property type="evidence" value="ECO:0007669"/>
    <property type="project" value="InterPro"/>
</dbReference>
<evidence type="ECO:0000259" key="2">
    <source>
        <dbReference type="PROSITE" id="PS50968"/>
    </source>
</evidence>
<evidence type="ECO:0000256" key="1">
    <source>
        <dbReference type="SAM" id="MobiDB-lite"/>
    </source>
</evidence>
<dbReference type="GO" id="GO:0003676">
    <property type="term" value="F:nucleic acid binding"/>
    <property type="evidence" value="ECO:0007669"/>
    <property type="project" value="UniProtKB-UniRule"/>
</dbReference>
<dbReference type="CDD" id="cd06848">
    <property type="entry name" value="GCS_H"/>
    <property type="match status" value="1"/>
</dbReference>
<dbReference type="EMBL" id="HQ199296">
    <property type="protein sequence ID" value="ADV91224.1"/>
    <property type="molecule type" value="mRNA"/>
</dbReference>
<sequence>FEVMDTIATLEAVKTVGEVKSPVAGEVIEVNPRLAREPALISVAPLYDGWLVRLKFERLPKYLLRSRSVIRAEVESLLANMEGLQAFLFERLGDPNEIPDEVDDDYLQELVFTGLNSQERLWLHKAAQDFGYSSGSRGSGAGRQLLVKRTRASDLDTSREEPQVDDENDTDVDNNASSKAIVGRGRRSARGVK</sequence>
<dbReference type="GO" id="GO:0019464">
    <property type="term" value="P:glycine decarboxylation via glycine cleavage system"/>
    <property type="evidence" value="ECO:0007669"/>
    <property type="project" value="InterPro"/>
</dbReference>
<feature type="region of interest" description="Disordered" evidence="1">
    <location>
        <begin position="150"/>
        <end position="193"/>
    </location>
</feature>
<dbReference type="InterPro" id="IPR002930">
    <property type="entry name" value="GCV_H"/>
</dbReference>
<dbReference type="PANTHER" id="PTHR11715:SF3">
    <property type="entry name" value="GLYCINE CLEAVAGE SYSTEM H PROTEIN-RELATED"/>
    <property type="match status" value="1"/>
</dbReference>
<feature type="domain" description="R3H" evidence="3">
    <location>
        <begin position="85"/>
        <end position="151"/>
    </location>
</feature>
<dbReference type="Pfam" id="PF01424">
    <property type="entry name" value="R3H"/>
    <property type="match status" value="1"/>
</dbReference>
<organism evidence="4">
    <name type="scientific">Karlodinium veneficum</name>
    <name type="common">Dinoflagellate</name>
    <name type="synonym">Karlodinium micrum</name>
    <dbReference type="NCBI Taxonomy" id="407301"/>
    <lineage>
        <taxon>Eukaryota</taxon>
        <taxon>Sar</taxon>
        <taxon>Alveolata</taxon>
        <taxon>Dinophyceae</taxon>
        <taxon>Gymnodiniales</taxon>
        <taxon>Kareniaceae</taxon>
        <taxon>Karlodinium</taxon>
    </lineage>
</organism>
<dbReference type="GO" id="GO:0005960">
    <property type="term" value="C:glycine cleavage complex"/>
    <property type="evidence" value="ECO:0007669"/>
    <property type="project" value="InterPro"/>
</dbReference>
<name>F2WQ79_KARVE</name>
<feature type="domain" description="Lipoyl-binding" evidence="2">
    <location>
        <begin position="1"/>
        <end position="55"/>
    </location>
</feature>
<feature type="non-terminal residue" evidence="4">
    <location>
        <position position="1"/>
    </location>
</feature>
<dbReference type="InterPro" id="IPR033753">
    <property type="entry name" value="GCV_H/Fam206"/>
</dbReference>
<dbReference type="InterPro" id="IPR000089">
    <property type="entry name" value="Biotin_lipoyl"/>
</dbReference>
<protein>
    <submittedName>
        <fullName evidence="4">Mitochondrial glycine cleavage system H-like protein 2</fullName>
    </submittedName>
</protein>
<dbReference type="SUPFAM" id="SSF51230">
    <property type="entry name" value="Single hybrid motif"/>
    <property type="match status" value="1"/>
</dbReference>
<dbReference type="GO" id="GO:0005737">
    <property type="term" value="C:cytoplasm"/>
    <property type="evidence" value="ECO:0007669"/>
    <property type="project" value="TreeGrafter"/>
</dbReference>
<dbReference type="AlphaFoldDB" id="F2WQ79"/>
<dbReference type="PROSITE" id="PS50968">
    <property type="entry name" value="BIOTINYL_LIPOYL"/>
    <property type="match status" value="1"/>
</dbReference>